<dbReference type="CDD" id="cd00037">
    <property type="entry name" value="CLECT"/>
    <property type="match status" value="1"/>
</dbReference>
<dbReference type="Gene3D" id="3.10.100.10">
    <property type="entry name" value="Mannose-Binding Protein A, subunit A"/>
    <property type="match status" value="1"/>
</dbReference>
<protein>
    <submittedName>
        <fullName evidence="2">Uncharacterized protein</fullName>
    </submittedName>
</protein>
<keyword evidence="3" id="KW-1185">Reference proteome</keyword>
<organism evidence="2 3">
    <name type="scientific">Drosophila ananassae</name>
    <name type="common">Fruit fly</name>
    <dbReference type="NCBI Taxonomy" id="7217"/>
    <lineage>
        <taxon>Eukaryota</taxon>
        <taxon>Metazoa</taxon>
        <taxon>Ecdysozoa</taxon>
        <taxon>Arthropoda</taxon>
        <taxon>Hexapoda</taxon>
        <taxon>Insecta</taxon>
        <taxon>Pterygota</taxon>
        <taxon>Neoptera</taxon>
        <taxon>Endopterygota</taxon>
        <taxon>Diptera</taxon>
        <taxon>Brachycera</taxon>
        <taxon>Muscomorpha</taxon>
        <taxon>Ephydroidea</taxon>
        <taxon>Drosophilidae</taxon>
        <taxon>Drosophila</taxon>
        <taxon>Sophophora</taxon>
    </lineage>
</organism>
<sequence>MLQLGILLIFACIACHLKGSLADRRDTTASVCVVLNPPRDCGDFCLTALKRILDYSTGFRSFPSGQAHLKESLMDPEVSIESKIKALEPFGLSENNEVDINNPEGQQKNLRETMLKLQKFLETTERELGGKDPQLPLSYLINSIQARVPRHTETIHSKYFYINNSTQNNSANTCNQIGGYLLRLKNLEELNAIKEKLYEYNIYWLNINF</sequence>
<dbReference type="SUPFAM" id="SSF56436">
    <property type="entry name" value="C-type lectin-like"/>
    <property type="match status" value="1"/>
</dbReference>
<evidence type="ECO:0000313" key="2">
    <source>
        <dbReference type="EMBL" id="KPU73317.1"/>
    </source>
</evidence>
<dbReference type="InParanoid" id="A0A0P8XVF7"/>
<dbReference type="EMBL" id="CH902620">
    <property type="protein sequence ID" value="KPU73317.1"/>
    <property type="molecule type" value="Genomic_DNA"/>
</dbReference>
<keyword evidence="1" id="KW-0732">Signal</keyword>
<gene>
    <name evidence="2" type="primary">Dana\GF27985</name>
    <name evidence="2" type="ORF">GF27985</name>
</gene>
<proteinExistence type="predicted"/>
<dbReference type="InterPro" id="IPR016186">
    <property type="entry name" value="C-type_lectin-like/link_sf"/>
</dbReference>
<feature type="chain" id="PRO_5006154186" evidence="1">
    <location>
        <begin position="23"/>
        <end position="209"/>
    </location>
</feature>
<evidence type="ECO:0000313" key="3">
    <source>
        <dbReference type="Proteomes" id="UP000007801"/>
    </source>
</evidence>
<evidence type="ECO:0000256" key="1">
    <source>
        <dbReference type="SAM" id="SignalP"/>
    </source>
</evidence>
<dbReference type="OrthoDB" id="7357196at2759"/>
<dbReference type="AlphaFoldDB" id="A0A0P8XVF7"/>
<reference evidence="2 3" key="1">
    <citation type="journal article" date="2007" name="Nature">
        <title>Evolution of genes and genomes on the Drosophila phylogeny.</title>
        <authorList>
            <consortium name="Drosophila 12 Genomes Consortium"/>
            <person name="Clark A.G."/>
            <person name="Eisen M.B."/>
            <person name="Smith D.R."/>
            <person name="Bergman C.M."/>
            <person name="Oliver B."/>
            <person name="Markow T.A."/>
            <person name="Kaufman T.C."/>
            <person name="Kellis M."/>
            <person name="Gelbart W."/>
            <person name="Iyer V.N."/>
            <person name="Pollard D.A."/>
            <person name="Sackton T.B."/>
            <person name="Larracuente A.M."/>
            <person name="Singh N.D."/>
            <person name="Abad J.P."/>
            <person name="Abt D.N."/>
            <person name="Adryan B."/>
            <person name="Aguade M."/>
            <person name="Akashi H."/>
            <person name="Anderson W.W."/>
            <person name="Aquadro C.F."/>
            <person name="Ardell D.H."/>
            <person name="Arguello R."/>
            <person name="Artieri C.G."/>
            <person name="Barbash D.A."/>
            <person name="Barker D."/>
            <person name="Barsanti P."/>
            <person name="Batterham P."/>
            <person name="Batzoglou S."/>
            <person name="Begun D."/>
            <person name="Bhutkar A."/>
            <person name="Blanco E."/>
            <person name="Bosak S.A."/>
            <person name="Bradley R.K."/>
            <person name="Brand A.D."/>
            <person name="Brent M.R."/>
            <person name="Brooks A.N."/>
            <person name="Brown R.H."/>
            <person name="Butlin R.K."/>
            <person name="Caggese C."/>
            <person name="Calvi B.R."/>
            <person name="Bernardo de Carvalho A."/>
            <person name="Caspi A."/>
            <person name="Castrezana S."/>
            <person name="Celniker S.E."/>
            <person name="Chang J.L."/>
            <person name="Chapple C."/>
            <person name="Chatterji S."/>
            <person name="Chinwalla A."/>
            <person name="Civetta A."/>
            <person name="Clifton S.W."/>
            <person name="Comeron J.M."/>
            <person name="Costello J.C."/>
            <person name="Coyne J.A."/>
            <person name="Daub J."/>
            <person name="David R.G."/>
            <person name="Delcher A.L."/>
            <person name="Delehaunty K."/>
            <person name="Do C.B."/>
            <person name="Ebling H."/>
            <person name="Edwards K."/>
            <person name="Eickbush T."/>
            <person name="Evans J.D."/>
            <person name="Filipski A."/>
            <person name="Findeiss S."/>
            <person name="Freyhult E."/>
            <person name="Fulton L."/>
            <person name="Fulton R."/>
            <person name="Garcia A.C."/>
            <person name="Gardiner A."/>
            <person name="Garfield D.A."/>
            <person name="Garvin B.E."/>
            <person name="Gibson G."/>
            <person name="Gilbert D."/>
            <person name="Gnerre S."/>
            <person name="Godfrey J."/>
            <person name="Good R."/>
            <person name="Gotea V."/>
            <person name="Gravely B."/>
            <person name="Greenberg A.J."/>
            <person name="Griffiths-Jones S."/>
            <person name="Gross S."/>
            <person name="Guigo R."/>
            <person name="Gustafson E.A."/>
            <person name="Haerty W."/>
            <person name="Hahn M.W."/>
            <person name="Halligan D.L."/>
            <person name="Halpern A.L."/>
            <person name="Halter G.M."/>
            <person name="Han M.V."/>
            <person name="Heger A."/>
            <person name="Hillier L."/>
            <person name="Hinrichs A.S."/>
            <person name="Holmes I."/>
            <person name="Hoskins R.A."/>
            <person name="Hubisz M.J."/>
            <person name="Hultmark D."/>
            <person name="Huntley M.A."/>
            <person name="Jaffe D.B."/>
            <person name="Jagadeeshan S."/>
            <person name="Jeck W.R."/>
            <person name="Johnson J."/>
            <person name="Jones C.D."/>
            <person name="Jordan W.C."/>
            <person name="Karpen G.H."/>
            <person name="Kataoka E."/>
            <person name="Keightley P.D."/>
            <person name="Kheradpour P."/>
            <person name="Kirkness E.F."/>
            <person name="Koerich L.B."/>
            <person name="Kristiansen K."/>
            <person name="Kudrna D."/>
            <person name="Kulathinal R.J."/>
            <person name="Kumar S."/>
            <person name="Kwok R."/>
            <person name="Lander E."/>
            <person name="Langley C.H."/>
            <person name="Lapoint R."/>
            <person name="Lazzaro B.P."/>
            <person name="Lee S.J."/>
            <person name="Levesque L."/>
            <person name="Li R."/>
            <person name="Lin C.F."/>
            <person name="Lin M.F."/>
            <person name="Lindblad-Toh K."/>
            <person name="Llopart A."/>
            <person name="Long M."/>
            <person name="Low L."/>
            <person name="Lozovsky E."/>
            <person name="Lu J."/>
            <person name="Luo M."/>
            <person name="Machado C.A."/>
            <person name="Makalowski W."/>
            <person name="Marzo M."/>
            <person name="Matsuda M."/>
            <person name="Matzkin L."/>
            <person name="McAllister B."/>
            <person name="McBride C.S."/>
            <person name="McKernan B."/>
            <person name="McKernan K."/>
            <person name="Mendez-Lago M."/>
            <person name="Minx P."/>
            <person name="Mollenhauer M.U."/>
            <person name="Montooth K."/>
            <person name="Mount S.M."/>
            <person name="Mu X."/>
            <person name="Myers E."/>
            <person name="Negre B."/>
            <person name="Newfeld S."/>
            <person name="Nielsen R."/>
            <person name="Noor M.A."/>
            <person name="O'Grady P."/>
            <person name="Pachter L."/>
            <person name="Papaceit M."/>
            <person name="Parisi M.J."/>
            <person name="Parisi M."/>
            <person name="Parts L."/>
            <person name="Pedersen J.S."/>
            <person name="Pesole G."/>
            <person name="Phillippy A.M."/>
            <person name="Ponting C.P."/>
            <person name="Pop M."/>
            <person name="Porcelli D."/>
            <person name="Powell J.R."/>
            <person name="Prohaska S."/>
            <person name="Pruitt K."/>
            <person name="Puig M."/>
            <person name="Quesneville H."/>
            <person name="Ram K.R."/>
            <person name="Rand D."/>
            <person name="Rasmussen M.D."/>
            <person name="Reed L.K."/>
            <person name="Reenan R."/>
            <person name="Reily A."/>
            <person name="Remington K.A."/>
            <person name="Rieger T.T."/>
            <person name="Ritchie M.G."/>
            <person name="Robin C."/>
            <person name="Rogers Y.H."/>
            <person name="Rohde C."/>
            <person name="Rozas J."/>
            <person name="Rubenfield M.J."/>
            <person name="Ruiz A."/>
            <person name="Russo S."/>
            <person name="Salzberg S.L."/>
            <person name="Sanchez-Gracia A."/>
            <person name="Saranga D.J."/>
            <person name="Sato H."/>
            <person name="Schaeffer S.W."/>
            <person name="Schatz M.C."/>
            <person name="Schlenke T."/>
            <person name="Schwartz R."/>
            <person name="Segarra C."/>
            <person name="Singh R.S."/>
            <person name="Sirot L."/>
            <person name="Sirota M."/>
            <person name="Sisneros N.B."/>
            <person name="Smith C.D."/>
            <person name="Smith T.F."/>
            <person name="Spieth J."/>
            <person name="Stage D.E."/>
            <person name="Stark A."/>
            <person name="Stephan W."/>
            <person name="Strausberg R.L."/>
            <person name="Strempel S."/>
            <person name="Sturgill D."/>
            <person name="Sutton G."/>
            <person name="Sutton G.G."/>
            <person name="Tao W."/>
            <person name="Teichmann S."/>
            <person name="Tobari Y.N."/>
            <person name="Tomimura Y."/>
            <person name="Tsolas J.M."/>
            <person name="Valente V.L."/>
            <person name="Venter E."/>
            <person name="Venter J.C."/>
            <person name="Vicario S."/>
            <person name="Vieira F.G."/>
            <person name="Vilella A.J."/>
            <person name="Villasante A."/>
            <person name="Walenz B."/>
            <person name="Wang J."/>
            <person name="Wasserman M."/>
            <person name="Watts T."/>
            <person name="Wilson D."/>
            <person name="Wilson R.K."/>
            <person name="Wing R.A."/>
            <person name="Wolfner M.F."/>
            <person name="Wong A."/>
            <person name="Wong G.K."/>
            <person name="Wu C.I."/>
            <person name="Wu G."/>
            <person name="Yamamoto D."/>
            <person name="Yang H.P."/>
            <person name="Yang S.P."/>
            <person name="Yorke J.A."/>
            <person name="Yoshida K."/>
            <person name="Zdobnov E."/>
            <person name="Zhang P."/>
            <person name="Zhang Y."/>
            <person name="Zimin A.V."/>
            <person name="Baldwin J."/>
            <person name="Abdouelleil A."/>
            <person name="Abdulkadir J."/>
            <person name="Abebe A."/>
            <person name="Abera B."/>
            <person name="Abreu J."/>
            <person name="Acer S.C."/>
            <person name="Aftuck L."/>
            <person name="Alexander A."/>
            <person name="An P."/>
            <person name="Anderson E."/>
            <person name="Anderson S."/>
            <person name="Arachi H."/>
            <person name="Azer M."/>
            <person name="Bachantsang P."/>
            <person name="Barry A."/>
            <person name="Bayul T."/>
            <person name="Berlin A."/>
            <person name="Bessette D."/>
            <person name="Bloom T."/>
            <person name="Blye J."/>
            <person name="Boguslavskiy L."/>
            <person name="Bonnet C."/>
            <person name="Boukhgalter B."/>
            <person name="Bourzgui I."/>
            <person name="Brown A."/>
            <person name="Cahill P."/>
            <person name="Channer S."/>
            <person name="Cheshatsang Y."/>
            <person name="Chuda L."/>
            <person name="Citroen M."/>
            <person name="Collymore A."/>
            <person name="Cooke P."/>
            <person name="Costello M."/>
            <person name="D'Aco K."/>
            <person name="Daza R."/>
            <person name="De Haan G."/>
            <person name="DeGray S."/>
            <person name="DeMaso C."/>
            <person name="Dhargay N."/>
            <person name="Dooley K."/>
            <person name="Dooley E."/>
            <person name="Doricent M."/>
            <person name="Dorje P."/>
            <person name="Dorjee K."/>
            <person name="Dupes A."/>
            <person name="Elong R."/>
            <person name="Falk J."/>
            <person name="Farina A."/>
            <person name="Faro S."/>
            <person name="Ferguson D."/>
            <person name="Fisher S."/>
            <person name="Foley C.D."/>
            <person name="Franke A."/>
            <person name="Friedrich D."/>
            <person name="Gadbois L."/>
            <person name="Gearin G."/>
            <person name="Gearin C.R."/>
            <person name="Giannoukos G."/>
            <person name="Goode T."/>
            <person name="Graham J."/>
            <person name="Grandbois E."/>
            <person name="Grewal S."/>
            <person name="Gyaltsen K."/>
            <person name="Hafez N."/>
            <person name="Hagos B."/>
            <person name="Hall J."/>
            <person name="Henson C."/>
            <person name="Hollinger A."/>
            <person name="Honan T."/>
            <person name="Huard M.D."/>
            <person name="Hughes L."/>
            <person name="Hurhula B."/>
            <person name="Husby M.E."/>
            <person name="Kamat A."/>
            <person name="Kanga B."/>
            <person name="Kashin S."/>
            <person name="Khazanovich D."/>
            <person name="Kisner P."/>
            <person name="Lance K."/>
            <person name="Lara M."/>
            <person name="Lee W."/>
            <person name="Lennon N."/>
            <person name="Letendre F."/>
            <person name="LeVine R."/>
            <person name="Lipovsky A."/>
            <person name="Liu X."/>
            <person name="Liu J."/>
            <person name="Liu S."/>
            <person name="Lokyitsang T."/>
            <person name="Lokyitsang Y."/>
            <person name="Lubonja R."/>
            <person name="Lui A."/>
            <person name="MacDonald P."/>
            <person name="Magnisalis V."/>
            <person name="Maru K."/>
            <person name="Matthews C."/>
            <person name="McCusker W."/>
            <person name="McDonough S."/>
            <person name="Mehta T."/>
            <person name="Meldrim J."/>
            <person name="Meneus L."/>
            <person name="Mihai O."/>
            <person name="Mihalev A."/>
            <person name="Mihova T."/>
            <person name="Mittelman R."/>
            <person name="Mlenga V."/>
            <person name="Montmayeur A."/>
            <person name="Mulrain L."/>
            <person name="Navidi A."/>
            <person name="Naylor J."/>
            <person name="Negash T."/>
            <person name="Nguyen T."/>
            <person name="Nguyen N."/>
            <person name="Nicol R."/>
            <person name="Norbu C."/>
            <person name="Norbu N."/>
            <person name="Novod N."/>
            <person name="O'Neill B."/>
            <person name="Osman S."/>
            <person name="Markiewicz E."/>
            <person name="Oyono O.L."/>
            <person name="Patti C."/>
            <person name="Phunkhang P."/>
            <person name="Pierre F."/>
            <person name="Priest M."/>
            <person name="Raghuraman S."/>
            <person name="Rege F."/>
            <person name="Reyes R."/>
            <person name="Rise C."/>
            <person name="Rogov P."/>
            <person name="Ross K."/>
            <person name="Ryan E."/>
            <person name="Settipalli S."/>
            <person name="Shea T."/>
            <person name="Sherpa N."/>
            <person name="Shi L."/>
            <person name="Shih D."/>
            <person name="Sparrow T."/>
            <person name="Spaulding J."/>
            <person name="Stalker J."/>
            <person name="Stange-Thomann N."/>
            <person name="Stavropoulos S."/>
            <person name="Stone C."/>
            <person name="Strader C."/>
            <person name="Tesfaye S."/>
            <person name="Thomson T."/>
            <person name="Thoulutsang Y."/>
            <person name="Thoulutsang D."/>
            <person name="Topham K."/>
            <person name="Topping I."/>
            <person name="Tsamla T."/>
            <person name="Vassiliev H."/>
            <person name="Vo A."/>
            <person name="Wangchuk T."/>
            <person name="Wangdi T."/>
            <person name="Weiand M."/>
            <person name="Wilkinson J."/>
            <person name="Wilson A."/>
            <person name="Yadav S."/>
            <person name="Young G."/>
            <person name="Yu Q."/>
            <person name="Zembek L."/>
            <person name="Zhong D."/>
            <person name="Zimmer A."/>
            <person name="Zwirko Z."/>
            <person name="Jaffe D.B."/>
            <person name="Alvarez P."/>
            <person name="Brockman W."/>
            <person name="Butler J."/>
            <person name="Chin C."/>
            <person name="Gnerre S."/>
            <person name="Grabherr M."/>
            <person name="Kleber M."/>
            <person name="Mauceli E."/>
            <person name="MacCallum I."/>
        </authorList>
    </citation>
    <scope>NUCLEOTIDE SEQUENCE [LARGE SCALE GENOMIC DNA]</scope>
    <source>
        <strain evidence="3">Tucson 14024-0371.13</strain>
    </source>
</reference>
<dbReference type="Proteomes" id="UP000007801">
    <property type="component" value="Unassembled WGS sequence"/>
</dbReference>
<dbReference type="InterPro" id="IPR016187">
    <property type="entry name" value="CTDL_fold"/>
</dbReference>
<name>A0A0P8XVF7_DROAN</name>
<accession>A0A0P8XVF7</accession>
<feature type="signal peptide" evidence="1">
    <location>
        <begin position="1"/>
        <end position="22"/>
    </location>
</feature>